<feature type="non-terminal residue" evidence="1">
    <location>
        <position position="1"/>
    </location>
</feature>
<name>A0ABS8V104_DATST</name>
<protein>
    <submittedName>
        <fullName evidence="1">Uncharacterized protein</fullName>
    </submittedName>
</protein>
<gene>
    <name evidence="1" type="ORF">HAX54_025105</name>
</gene>
<evidence type="ECO:0000313" key="2">
    <source>
        <dbReference type="Proteomes" id="UP000823775"/>
    </source>
</evidence>
<evidence type="ECO:0000313" key="1">
    <source>
        <dbReference type="EMBL" id="MCD9640075.1"/>
    </source>
</evidence>
<sequence length="58" mass="6246">VMASKGKEVVIAQLSLKRLRKGPKGASSSVAKAGPARRFRAKAIEPHGLTWFNSQKEA</sequence>
<comment type="caution">
    <text evidence="1">The sequence shown here is derived from an EMBL/GenBank/DDBJ whole genome shotgun (WGS) entry which is preliminary data.</text>
</comment>
<reference evidence="1 2" key="1">
    <citation type="journal article" date="2021" name="BMC Genomics">
        <title>Datura genome reveals duplications of psychoactive alkaloid biosynthetic genes and high mutation rate following tissue culture.</title>
        <authorList>
            <person name="Rajewski A."/>
            <person name="Carter-House D."/>
            <person name="Stajich J."/>
            <person name="Litt A."/>
        </authorList>
    </citation>
    <scope>NUCLEOTIDE SEQUENCE [LARGE SCALE GENOMIC DNA]</scope>
    <source>
        <strain evidence="1">AR-01</strain>
    </source>
</reference>
<feature type="non-terminal residue" evidence="1">
    <location>
        <position position="58"/>
    </location>
</feature>
<organism evidence="1 2">
    <name type="scientific">Datura stramonium</name>
    <name type="common">Jimsonweed</name>
    <name type="synonym">Common thornapple</name>
    <dbReference type="NCBI Taxonomy" id="4076"/>
    <lineage>
        <taxon>Eukaryota</taxon>
        <taxon>Viridiplantae</taxon>
        <taxon>Streptophyta</taxon>
        <taxon>Embryophyta</taxon>
        <taxon>Tracheophyta</taxon>
        <taxon>Spermatophyta</taxon>
        <taxon>Magnoliopsida</taxon>
        <taxon>eudicotyledons</taxon>
        <taxon>Gunneridae</taxon>
        <taxon>Pentapetalae</taxon>
        <taxon>asterids</taxon>
        <taxon>lamiids</taxon>
        <taxon>Solanales</taxon>
        <taxon>Solanaceae</taxon>
        <taxon>Solanoideae</taxon>
        <taxon>Datureae</taxon>
        <taxon>Datura</taxon>
    </lineage>
</organism>
<keyword evidence="2" id="KW-1185">Reference proteome</keyword>
<accession>A0ABS8V104</accession>
<dbReference type="Proteomes" id="UP000823775">
    <property type="component" value="Unassembled WGS sequence"/>
</dbReference>
<dbReference type="EMBL" id="JACEIK010003046">
    <property type="protein sequence ID" value="MCD9640075.1"/>
    <property type="molecule type" value="Genomic_DNA"/>
</dbReference>
<proteinExistence type="predicted"/>